<dbReference type="Pfam" id="PF00497">
    <property type="entry name" value="SBP_bac_3"/>
    <property type="match status" value="1"/>
</dbReference>
<protein>
    <submittedName>
        <fullName evidence="2">Lysine-arginine-ornithine-binding periplasmic protein</fullName>
    </submittedName>
</protein>
<name>A0A380AIW4_SERMA</name>
<organism evidence="2 3">
    <name type="scientific">Serratia marcescens</name>
    <dbReference type="NCBI Taxonomy" id="615"/>
    <lineage>
        <taxon>Bacteria</taxon>
        <taxon>Pseudomonadati</taxon>
        <taxon>Pseudomonadota</taxon>
        <taxon>Gammaproteobacteria</taxon>
        <taxon>Enterobacterales</taxon>
        <taxon>Yersiniaceae</taxon>
        <taxon>Serratia</taxon>
    </lineage>
</organism>
<sequence length="79" mass="8286">MAPSGQSGFLSQPDGKGFAFVGEAVRDDKILGEGIAFGLRKGDEALKKKLDAAIAKVKQQGTVAALSKKYFGDIDVTVK</sequence>
<gene>
    <name evidence="2" type="primary">argT_2</name>
    <name evidence="2" type="ORF">NCTC10211_05183</name>
</gene>
<dbReference type="EMBL" id="UGYK01000002">
    <property type="protein sequence ID" value="SUI81550.1"/>
    <property type="molecule type" value="Genomic_DNA"/>
</dbReference>
<dbReference type="InterPro" id="IPR001638">
    <property type="entry name" value="Solute-binding_3/MltF_N"/>
</dbReference>
<proteinExistence type="predicted"/>
<evidence type="ECO:0000313" key="3">
    <source>
        <dbReference type="Proteomes" id="UP000254765"/>
    </source>
</evidence>
<evidence type="ECO:0000313" key="2">
    <source>
        <dbReference type="EMBL" id="SUI81550.1"/>
    </source>
</evidence>
<dbReference type="Proteomes" id="UP000254765">
    <property type="component" value="Unassembled WGS sequence"/>
</dbReference>
<dbReference type="Gene3D" id="3.40.190.10">
    <property type="entry name" value="Periplasmic binding protein-like II"/>
    <property type="match status" value="2"/>
</dbReference>
<feature type="domain" description="Solute-binding protein family 3/N-terminal" evidence="1">
    <location>
        <begin position="30"/>
        <end position="72"/>
    </location>
</feature>
<dbReference type="AlphaFoldDB" id="A0A380AIW4"/>
<dbReference type="SUPFAM" id="SSF53850">
    <property type="entry name" value="Periplasmic binding protein-like II"/>
    <property type="match status" value="1"/>
</dbReference>
<reference evidence="2 3" key="1">
    <citation type="submission" date="2018-06" db="EMBL/GenBank/DDBJ databases">
        <authorList>
            <consortium name="Pathogen Informatics"/>
            <person name="Doyle S."/>
        </authorList>
    </citation>
    <scope>NUCLEOTIDE SEQUENCE [LARGE SCALE GENOMIC DNA]</scope>
    <source>
        <strain evidence="2 3">NCTC10211</strain>
    </source>
</reference>
<accession>A0A380AIW4</accession>
<evidence type="ECO:0000259" key="1">
    <source>
        <dbReference type="Pfam" id="PF00497"/>
    </source>
</evidence>